<accession>A0A7D9N8N5</accession>
<organism evidence="5 6">
    <name type="scientific">Lactobacillus johnsonii N6.2</name>
    <dbReference type="NCBI Taxonomy" id="1408186"/>
    <lineage>
        <taxon>Bacteria</taxon>
        <taxon>Bacillati</taxon>
        <taxon>Bacillota</taxon>
        <taxon>Bacilli</taxon>
        <taxon>Lactobacillales</taxon>
        <taxon>Lactobacillaceae</taxon>
        <taxon>Lactobacillus</taxon>
    </lineage>
</organism>
<name>A0A7D9N8N5_LACJH</name>
<feature type="domain" description="TcaA 4th" evidence="4">
    <location>
        <begin position="266"/>
        <end position="324"/>
    </location>
</feature>
<feature type="transmembrane region" description="Helical" evidence="2">
    <location>
        <begin position="77"/>
        <end position="96"/>
    </location>
</feature>
<feature type="region of interest" description="Disordered" evidence="1">
    <location>
        <begin position="47"/>
        <end position="69"/>
    </location>
</feature>
<dbReference type="PANTHER" id="PTHR40038">
    <property type="entry name" value="MEMBRANE-ASSOCIATED PROTEIN TCAA"/>
    <property type="match status" value="1"/>
</dbReference>
<dbReference type="PANTHER" id="PTHR40038:SF1">
    <property type="entry name" value="MEMBRANE-ASSOCIATED PROTEIN TCAA"/>
    <property type="match status" value="1"/>
</dbReference>
<evidence type="ECO:0000259" key="4">
    <source>
        <dbReference type="Pfam" id="PF22820"/>
    </source>
</evidence>
<evidence type="ECO:0008006" key="7">
    <source>
        <dbReference type="Google" id="ProtNLM"/>
    </source>
</evidence>
<sequence>MTKICPNCGKDIKKDAKFCPFCGYKFKDNPKSSVPIAHEDSQPSHQAAAVSQMPKQEMKREYKNKTPQKPMSKKNKIIYSVIGVLVILLICFYAWGSNYYNRDNQISRIVSSLKNPNQSGAQYISCDNPEVKITTESVKPLQRYFQDHTTEADQLITDFRVGNESGNVRLAQTGRYFLLFPKYTAQVTSVTPKLVTNHANSEVKIGKKSLGRLTKSGSSYVKTIPAMLPGKYNFSIKSNVEGRNLTATSTNNVWSSNNINLDIHTETLEIKSVPNGIVYINDKKVGTLNSGGNLVLKDYPITKNMTLYVQGTFNKKTLTSKKISDLDHDLEYGDEDNVVTQSGSKYVIKPEWKGLVTDDEATRVLTSAFDKGSLDEDDFVDGGGNDSYGELTRMFKTYDDEDDLRTYESDVKIKSITPNGNNSSLVTYTVTWTFEHDDYNRHQVVEYTNAILTKDDNSAKIKQIGSGKLIKDHKVSTSNDSDDD</sequence>
<keyword evidence="2" id="KW-0472">Membrane</keyword>
<dbReference type="KEGG" id="ljn:T285_03315"/>
<evidence type="ECO:0000259" key="3">
    <source>
        <dbReference type="Pfam" id="PF13240"/>
    </source>
</evidence>
<evidence type="ECO:0000313" key="5">
    <source>
        <dbReference type="EMBL" id="AHA98148.1"/>
    </source>
</evidence>
<evidence type="ECO:0000313" key="6">
    <source>
        <dbReference type="Proteomes" id="UP000018522"/>
    </source>
</evidence>
<evidence type="ECO:0000256" key="1">
    <source>
        <dbReference type="SAM" id="MobiDB-lite"/>
    </source>
</evidence>
<dbReference type="Pfam" id="PF22820">
    <property type="entry name" value="TcaA_3rd_4th"/>
    <property type="match status" value="1"/>
</dbReference>
<keyword evidence="2" id="KW-1133">Transmembrane helix</keyword>
<protein>
    <recommendedName>
        <fullName evidence="7">Zinc-ribbon domain-containing protein</fullName>
    </recommendedName>
</protein>
<dbReference type="InterPro" id="IPR054530">
    <property type="entry name" value="TcaA_4th"/>
</dbReference>
<gene>
    <name evidence="5" type="ORF">T285_03315</name>
</gene>
<feature type="domain" description="Zinc-ribbon" evidence="3">
    <location>
        <begin position="5"/>
        <end position="25"/>
    </location>
</feature>
<dbReference type="Pfam" id="PF13240">
    <property type="entry name" value="Zn_Ribbon_1"/>
    <property type="match status" value="1"/>
</dbReference>
<dbReference type="Proteomes" id="UP000018522">
    <property type="component" value="Chromosome"/>
</dbReference>
<proteinExistence type="predicted"/>
<dbReference type="RefSeq" id="WP_023599415.1">
    <property type="nucleotide sequence ID" value="NC_022909.1"/>
</dbReference>
<dbReference type="EMBL" id="CP006811">
    <property type="protein sequence ID" value="AHA98148.1"/>
    <property type="molecule type" value="Genomic_DNA"/>
</dbReference>
<dbReference type="AlphaFoldDB" id="A0A7D9N8N5"/>
<evidence type="ECO:0000256" key="2">
    <source>
        <dbReference type="SAM" id="Phobius"/>
    </source>
</evidence>
<reference evidence="5 6" key="1">
    <citation type="journal article" date="2014" name="Genome Announc.">
        <title>Complete Genome Sequences of Lactobacillus johnsonii Strain N6.2 and Lactobacillus reuteri Strain TD1.</title>
        <authorList>
            <person name="Leonard M.T."/>
            <person name="Valladares R.B."/>
            <person name="Ardissone A."/>
            <person name="Gonzalez C.F."/>
            <person name="Lorca G.L."/>
            <person name="Triplett E.W."/>
        </authorList>
    </citation>
    <scope>NUCLEOTIDE SEQUENCE [LARGE SCALE GENOMIC DNA]</scope>
    <source>
        <strain evidence="5 6">N6.2</strain>
    </source>
</reference>
<keyword evidence="2" id="KW-0812">Transmembrane</keyword>
<dbReference type="InterPro" id="IPR026870">
    <property type="entry name" value="Zinc_ribbon_dom"/>
</dbReference>